<evidence type="ECO:0008006" key="4">
    <source>
        <dbReference type="Google" id="ProtNLM"/>
    </source>
</evidence>
<name>A0AAV6UMZ7_9ARAC</name>
<sequence length="279" mass="31855">MKCVGCDVIALSKKQKRTINMLVVLAFSTPIIFAIAMSVATFLDRRERYVAFWTLRHSLRNYKILEKLVVFLSMLNFYSIKFLPLLLSSVHYVFHCSELSTALRKQAKIIKTSNATDEIQVYQILIRCCKLFNESAKVTIFLMLTMDFTELYIAIRLLLGRGFSMTTTPKIVESSFTFTCIYVSLIIVVSFAAKIPNTMEQTSASFQELYCSDLLKNKKEVLPQNFGHLMLLKALSELKSVHLTVWDMLKVDKSLILSFTGCILTFGILIMQIKSDDSD</sequence>
<feature type="transmembrane region" description="Helical" evidence="1">
    <location>
        <begin position="21"/>
        <end position="43"/>
    </location>
</feature>
<proteinExistence type="predicted"/>
<comment type="caution">
    <text evidence="2">The sequence shown here is derived from an EMBL/GenBank/DDBJ whole genome shotgun (WGS) entry which is preliminary data.</text>
</comment>
<keyword evidence="1" id="KW-0472">Membrane</keyword>
<keyword evidence="1" id="KW-0812">Transmembrane</keyword>
<evidence type="ECO:0000313" key="2">
    <source>
        <dbReference type="EMBL" id="KAG8185534.1"/>
    </source>
</evidence>
<evidence type="ECO:0000313" key="3">
    <source>
        <dbReference type="Proteomes" id="UP000827092"/>
    </source>
</evidence>
<keyword evidence="3" id="KW-1185">Reference proteome</keyword>
<protein>
    <recommendedName>
        <fullName evidence="4">Gustatory receptor</fullName>
    </recommendedName>
</protein>
<feature type="transmembrane region" description="Helical" evidence="1">
    <location>
        <begin position="64"/>
        <end position="83"/>
    </location>
</feature>
<dbReference type="Proteomes" id="UP000827092">
    <property type="component" value="Unassembled WGS sequence"/>
</dbReference>
<organism evidence="2 3">
    <name type="scientific">Oedothorax gibbosus</name>
    <dbReference type="NCBI Taxonomy" id="931172"/>
    <lineage>
        <taxon>Eukaryota</taxon>
        <taxon>Metazoa</taxon>
        <taxon>Ecdysozoa</taxon>
        <taxon>Arthropoda</taxon>
        <taxon>Chelicerata</taxon>
        <taxon>Arachnida</taxon>
        <taxon>Araneae</taxon>
        <taxon>Araneomorphae</taxon>
        <taxon>Entelegynae</taxon>
        <taxon>Araneoidea</taxon>
        <taxon>Linyphiidae</taxon>
        <taxon>Erigoninae</taxon>
        <taxon>Oedothorax</taxon>
    </lineage>
</organism>
<feature type="transmembrane region" description="Helical" evidence="1">
    <location>
        <begin position="171"/>
        <end position="193"/>
    </location>
</feature>
<feature type="transmembrane region" description="Helical" evidence="1">
    <location>
        <begin position="140"/>
        <end position="159"/>
    </location>
</feature>
<reference evidence="2 3" key="1">
    <citation type="journal article" date="2022" name="Nat. Ecol. Evol.">
        <title>A masculinizing supergene underlies an exaggerated male reproductive morph in a spider.</title>
        <authorList>
            <person name="Hendrickx F."/>
            <person name="De Corte Z."/>
            <person name="Sonet G."/>
            <person name="Van Belleghem S.M."/>
            <person name="Kostlbacher S."/>
            <person name="Vangestel C."/>
        </authorList>
    </citation>
    <scope>NUCLEOTIDE SEQUENCE [LARGE SCALE GENOMIC DNA]</scope>
    <source>
        <strain evidence="2">W744_W776</strain>
    </source>
</reference>
<feature type="transmembrane region" description="Helical" evidence="1">
    <location>
        <begin position="255"/>
        <end position="273"/>
    </location>
</feature>
<gene>
    <name evidence="2" type="ORF">JTE90_012870</name>
</gene>
<keyword evidence="1" id="KW-1133">Transmembrane helix</keyword>
<dbReference type="EMBL" id="JAFNEN010000333">
    <property type="protein sequence ID" value="KAG8185534.1"/>
    <property type="molecule type" value="Genomic_DNA"/>
</dbReference>
<dbReference type="AlphaFoldDB" id="A0AAV6UMZ7"/>
<evidence type="ECO:0000256" key="1">
    <source>
        <dbReference type="SAM" id="Phobius"/>
    </source>
</evidence>
<accession>A0AAV6UMZ7</accession>